<proteinExistence type="predicted"/>
<evidence type="ECO:0000313" key="2">
    <source>
        <dbReference type="EMBL" id="RQG90696.1"/>
    </source>
</evidence>
<protein>
    <submittedName>
        <fullName evidence="2">Uncharacterized protein</fullName>
    </submittedName>
</protein>
<dbReference type="EMBL" id="REGA01000025">
    <property type="protein sequence ID" value="RQG90696.1"/>
    <property type="molecule type" value="Genomic_DNA"/>
</dbReference>
<keyword evidence="3" id="KW-1185">Reference proteome</keyword>
<dbReference type="AlphaFoldDB" id="A0A3N6MAR4"/>
<comment type="caution">
    <text evidence="2">The sequence shown here is derived from an EMBL/GenBank/DDBJ whole genome shotgun (WGS) entry which is preliminary data.</text>
</comment>
<name>A0A3N6MAR4_NATCH</name>
<evidence type="ECO:0000313" key="3">
    <source>
        <dbReference type="Proteomes" id="UP000282323"/>
    </source>
</evidence>
<accession>A0A3N6MAR4</accession>
<evidence type="ECO:0000256" key="1">
    <source>
        <dbReference type="SAM" id="MobiDB-lite"/>
    </source>
</evidence>
<dbReference type="Proteomes" id="UP000282323">
    <property type="component" value="Unassembled WGS sequence"/>
</dbReference>
<feature type="compositionally biased region" description="Polar residues" evidence="1">
    <location>
        <begin position="24"/>
        <end position="40"/>
    </location>
</feature>
<feature type="compositionally biased region" description="Basic and acidic residues" evidence="1">
    <location>
        <begin position="52"/>
        <end position="63"/>
    </location>
</feature>
<organism evidence="2 3">
    <name type="scientific">Natrarchaeobius chitinivorans</name>
    <dbReference type="NCBI Taxonomy" id="1679083"/>
    <lineage>
        <taxon>Archaea</taxon>
        <taxon>Methanobacteriati</taxon>
        <taxon>Methanobacteriota</taxon>
        <taxon>Stenosarchaea group</taxon>
        <taxon>Halobacteria</taxon>
        <taxon>Halobacteriales</taxon>
        <taxon>Natrialbaceae</taxon>
        <taxon>Natrarchaeobius</taxon>
    </lineage>
</organism>
<feature type="region of interest" description="Disordered" evidence="1">
    <location>
        <begin position="1"/>
        <end position="63"/>
    </location>
</feature>
<reference evidence="2 3" key="1">
    <citation type="submission" date="2018-10" db="EMBL/GenBank/DDBJ databases">
        <title>Natrarchaeobius chitinivorans gen. nov., sp. nov., and Natrarchaeobius haloalkaliphilus sp. nov., alkaliphilic, chitin-utilizing haloarchaea from hypersaline alkaline lakes.</title>
        <authorList>
            <person name="Sorokin D.Y."/>
            <person name="Elcheninov A.G."/>
            <person name="Kostrikina N.A."/>
            <person name="Bale N.J."/>
            <person name="Sinninghe Damste J.S."/>
            <person name="Khijniak T.V."/>
            <person name="Kublanov I.V."/>
            <person name="Toshchakov S.V."/>
        </authorList>
    </citation>
    <scope>NUCLEOTIDE SEQUENCE [LARGE SCALE GENOMIC DNA]</scope>
    <source>
        <strain evidence="2 3">AArcht4T</strain>
    </source>
</reference>
<sequence length="63" mass="6917">MDNTRRYPFRTSSPTTTITDSTFAIRQNRTHGQFGSTAESGSVFELGPVDRGSSRTDRACSTV</sequence>
<feature type="compositionally biased region" description="Low complexity" evidence="1">
    <location>
        <begin position="11"/>
        <end position="22"/>
    </location>
</feature>
<gene>
    <name evidence="2" type="ORF">EA473_20525</name>
</gene>